<organism evidence="5 6">
    <name type="scientific">Hyphomonas jannaschiana VP2</name>
    <dbReference type="NCBI Taxonomy" id="1280952"/>
    <lineage>
        <taxon>Bacteria</taxon>
        <taxon>Pseudomonadati</taxon>
        <taxon>Pseudomonadota</taxon>
        <taxon>Alphaproteobacteria</taxon>
        <taxon>Hyphomonadales</taxon>
        <taxon>Hyphomonadaceae</taxon>
        <taxon>Hyphomonas</taxon>
    </lineage>
</organism>
<dbReference type="PANTHER" id="PTHR43685">
    <property type="entry name" value="GLYCOSYLTRANSFERASE"/>
    <property type="match status" value="1"/>
</dbReference>
<keyword evidence="3 5" id="KW-0808">Transferase</keyword>
<proteinExistence type="inferred from homology"/>
<feature type="domain" description="Glycosyltransferase 2-like" evidence="4">
    <location>
        <begin position="38"/>
        <end position="168"/>
    </location>
</feature>
<dbReference type="PANTHER" id="PTHR43685:SF5">
    <property type="entry name" value="GLYCOSYLTRANSFERASE EPSE-RELATED"/>
    <property type="match status" value="1"/>
</dbReference>
<accession>A0A059F6S9</accession>
<dbReference type="PATRIC" id="fig|1280952.3.peg.3162"/>
<dbReference type="AlphaFoldDB" id="A0A059F6S9"/>
<evidence type="ECO:0000256" key="3">
    <source>
        <dbReference type="ARBA" id="ARBA00022679"/>
    </source>
</evidence>
<gene>
    <name evidence="5" type="ORF">HJA_15809</name>
</gene>
<dbReference type="Pfam" id="PF00535">
    <property type="entry name" value="Glycos_transf_2"/>
    <property type="match status" value="1"/>
</dbReference>
<dbReference type="InterPro" id="IPR001173">
    <property type="entry name" value="Glyco_trans_2-like"/>
</dbReference>
<comment type="caution">
    <text evidence="5">The sequence shown here is derived from an EMBL/GenBank/DDBJ whole genome shotgun (WGS) entry which is preliminary data.</text>
</comment>
<evidence type="ECO:0000256" key="2">
    <source>
        <dbReference type="ARBA" id="ARBA00022676"/>
    </source>
</evidence>
<reference evidence="5 6" key="1">
    <citation type="journal article" date="2014" name="Antonie Van Leeuwenhoek">
        <title>Hyphomonas beringensis sp. nov. and Hyphomonas chukchiensis sp. nov., isolated from surface seawater of the Bering Sea and Chukchi Sea.</title>
        <authorList>
            <person name="Li C."/>
            <person name="Lai Q."/>
            <person name="Li G."/>
            <person name="Dong C."/>
            <person name="Wang J."/>
            <person name="Liao Y."/>
            <person name="Shao Z."/>
        </authorList>
    </citation>
    <scope>NUCLEOTIDE SEQUENCE [LARGE SCALE GENOMIC DNA]</scope>
    <source>
        <strain evidence="5 6">VP2</strain>
    </source>
</reference>
<evidence type="ECO:0000313" key="6">
    <source>
        <dbReference type="Proteomes" id="UP000024816"/>
    </source>
</evidence>
<keyword evidence="2" id="KW-0328">Glycosyltransferase</keyword>
<dbReference type="Gene3D" id="3.90.550.10">
    <property type="entry name" value="Spore Coat Polysaccharide Biosynthesis Protein SpsA, Chain A"/>
    <property type="match status" value="1"/>
</dbReference>
<dbReference type="eggNOG" id="COG1215">
    <property type="taxonomic scope" value="Bacteria"/>
</dbReference>
<dbReference type="Proteomes" id="UP000024816">
    <property type="component" value="Unassembled WGS sequence"/>
</dbReference>
<name>A0A059F6S9_9PROT</name>
<evidence type="ECO:0000313" key="5">
    <source>
        <dbReference type="EMBL" id="KCZ86452.1"/>
    </source>
</evidence>
<evidence type="ECO:0000256" key="1">
    <source>
        <dbReference type="ARBA" id="ARBA00006739"/>
    </source>
</evidence>
<dbReference type="InterPro" id="IPR050834">
    <property type="entry name" value="Glycosyltransf_2"/>
</dbReference>
<dbReference type="EMBL" id="ARYJ01000014">
    <property type="protein sequence ID" value="KCZ86452.1"/>
    <property type="molecule type" value="Genomic_DNA"/>
</dbReference>
<comment type="similarity">
    <text evidence="1">Belongs to the glycosyltransferase 2 family.</text>
</comment>
<evidence type="ECO:0000259" key="4">
    <source>
        <dbReference type="Pfam" id="PF00535"/>
    </source>
</evidence>
<dbReference type="GO" id="GO:0016757">
    <property type="term" value="F:glycosyltransferase activity"/>
    <property type="evidence" value="ECO:0007669"/>
    <property type="project" value="UniProtKB-KW"/>
</dbReference>
<keyword evidence="6" id="KW-1185">Reference proteome</keyword>
<dbReference type="InterPro" id="IPR029044">
    <property type="entry name" value="Nucleotide-diphossugar_trans"/>
</dbReference>
<dbReference type="CDD" id="cd00761">
    <property type="entry name" value="Glyco_tranf_GTA_type"/>
    <property type="match status" value="1"/>
</dbReference>
<dbReference type="STRING" id="1280952.HJA_15809"/>
<protein>
    <submittedName>
        <fullName evidence="5">Glycosyl transferase group 2 family protein</fullName>
    </submittedName>
</protein>
<dbReference type="SUPFAM" id="SSF53448">
    <property type="entry name" value="Nucleotide-diphospho-sugar transferases"/>
    <property type="match status" value="1"/>
</dbReference>
<sequence>MHDICPEIAYPDTREKYISEPMPVEPALMTYDETKVAIIIPLYNDEANIARALESAVAQKAPEGIRFDVIVVDDGSRDSGPEIAEDYARRFDNVTFLRMDQNGGPAAARNRALKETDAGWFTPFDSDDIMLPERVANLLDKARQGDLDIVADNLLISSTKAPETVIRHLWPGKPEGDVSLTTELFVSRSYAAETERSELGFLKPLIRRRAVKSGAEPYQPDLRFGEDFELYARLLADGAKAVLTDPEGYLFVVRDGSASHRQGADDHRKLAMMGRAFLKRDGLAPAEREAFAGFTRYCEQEWAAWTAIEAIRAKRPAGLVRALTISGPASWHVAGNLMKAFGGKLSGKGRQAGKSA</sequence>